<dbReference type="OrthoDB" id="8076371at2"/>
<evidence type="ECO:0000259" key="2">
    <source>
        <dbReference type="Pfam" id="PF13400"/>
    </source>
</evidence>
<keyword evidence="1" id="KW-0812">Transmembrane</keyword>
<protein>
    <submittedName>
        <fullName evidence="3">Pilus assembly protein</fullName>
    </submittedName>
</protein>
<name>A0A2P7BML0_9HYPH</name>
<gene>
    <name evidence="3" type="ORF">CU102_17505</name>
</gene>
<evidence type="ECO:0000256" key="1">
    <source>
        <dbReference type="SAM" id="Phobius"/>
    </source>
</evidence>
<evidence type="ECO:0000313" key="4">
    <source>
        <dbReference type="Proteomes" id="UP000241444"/>
    </source>
</evidence>
<sequence length="342" mass="37216">MNLLSPHLRHGFNGLTQRLEWDMKLFRDFLKDRSGATAVTFGLMLVPILGVTGLAVDYGVATNERGRLQDAADAAALAGASVFTGANQQAAENRARAYLKANLGAKYDAVTVDFSAANQRVTVSLGSQTKTMFMHILDQDTMAVGVNAQALAPLKPSSAEINIGDMYGYWAKKISIIVVRPGQTTEQVVGTVTYEAQSKTGGNGRGTGLTTKDPATSNIVLGEYSKLYIKMEVKKDGCNYGRYNSTPSSNTVFTCKDSKDSKYKKYDSTLRTDDPATVNHLFVDGVQLKLGSAPPLEDLLNCDEEWHDHAWEDGGGFAQQDFFYQIKSACKSVDGENVRLTH</sequence>
<comment type="caution">
    <text evidence="3">The sequence shown here is derived from an EMBL/GenBank/DDBJ whole genome shotgun (WGS) entry which is preliminary data.</text>
</comment>
<keyword evidence="1" id="KW-1133">Transmembrane helix</keyword>
<dbReference type="InterPro" id="IPR028087">
    <property type="entry name" value="Tad_N"/>
</dbReference>
<accession>A0A2P7BML0</accession>
<feature type="domain" description="Putative Flp pilus-assembly TadG-like N-terminal" evidence="2">
    <location>
        <begin position="35"/>
        <end position="81"/>
    </location>
</feature>
<organism evidence="3 4">
    <name type="scientific">Phyllobacterium brassicacearum</name>
    <dbReference type="NCBI Taxonomy" id="314235"/>
    <lineage>
        <taxon>Bacteria</taxon>
        <taxon>Pseudomonadati</taxon>
        <taxon>Pseudomonadota</taxon>
        <taxon>Alphaproteobacteria</taxon>
        <taxon>Hyphomicrobiales</taxon>
        <taxon>Phyllobacteriaceae</taxon>
        <taxon>Phyllobacterium</taxon>
    </lineage>
</organism>
<keyword evidence="4" id="KW-1185">Reference proteome</keyword>
<feature type="transmembrane region" description="Helical" evidence="1">
    <location>
        <begin position="38"/>
        <end position="60"/>
    </location>
</feature>
<dbReference type="AlphaFoldDB" id="A0A2P7BML0"/>
<evidence type="ECO:0000313" key="3">
    <source>
        <dbReference type="EMBL" id="PSH67682.1"/>
    </source>
</evidence>
<dbReference type="EMBL" id="PGGO01000013">
    <property type="protein sequence ID" value="PSH67682.1"/>
    <property type="molecule type" value="Genomic_DNA"/>
</dbReference>
<proteinExistence type="predicted"/>
<reference evidence="4" key="1">
    <citation type="submission" date="2017-11" db="EMBL/GenBank/DDBJ databases">
        <authorList>
            <person name="Kuznetsova I."/>
            <person name="Sazanova A."/>
            <person name="Chirak E."/>
            <person name="Safronova V."/>
            <person name="Willems A."/>
        </authorList>
    </citation>
    <scope>NUCLEOTIDE SEQUENCE [LARGE SCALE GENOMIC DNA]</scope>
    <source>
        <strain evidence="4">STM 196</strain>
    </source>
</reference>
<dbReference type="Proteomes" id="UP000241444">
    <property type="component" value="Unassembled WGS sequence"/>
</dbReference>
<keyword evidence="1" id="KW-0472">Membrane</keyword>
<dbReference type="Pfam" id="PF13400">
    <property type="entry name" value="Tad"/>
    <property type="match status" value="1"/>
</dbReference>